<protein>
    <submittedName>
        <fullName evidence="3">PQQ-binding-like beta-propeller repeat protein</fullName>
    </submittedName>
</protein>
<feature type="domain" description="Pyrrolo-quinoline quinone repeat" evidence="2">
    <location>
        <begin position="62"/>
        <end position="185"/>
    </location>
</feature>
<feature type="domain" description="Pyrrolo-quinoline quinone repeat" evidence="2">
    <location>
        <begin position="276"/>
        <end position="420"/>
    </location>
</feature>
<dbReference type="InterPro" id="IPR002372">
    <property type="entry name" value="PQQ_rpt_dom"/>
</dbReference>
<gene>
    <name evidence="3" type="ORF">Daura_01495</name>
</gene>
<dbReference type="Gene3D" id="2.130.10.10">
    <property type="entry name" value="YVTN repeat-like/Quinoprotein amine dehydrogenase"/>
    <property type="match status" value="2"/>
</dbReference>
<dbReference type="InterPro" id="IPR015943">
    <property type="entry name" value="WD40/YVTN_repeat-like_dom_sf"/>
</dbReference>
<dbReference type="PANTHER" id="PTHR34512:SF30">
    <property type="entry name" value="OUTER MEMBRANE PROTEIN ASSEMBLY FACTOR BAMB"/>
    <property type="match status" value="1"/>
</dbReference>
<keyword evidence="4" id="KW-1185">Reference proteome</keyword>
<sequence>MARRGAVRNFETALGAIGVLALIITAILVTGWNPIPKVSGDVTDWWEKVASSSGKLSEPETSWTDRVGGQPSAAVIVGDAVVVQMRGTIEARGLRTGTELWTKEADWAAVAGDGANAVMVVGRRGKGMEALNPSSGTAKWKDGDAVGAWTYRDSVLALSCDGLTDCALTARSPKDGAQIWKLALPGIGRVLAGANNDLLGTRLLSATFDDAVEAMPGAIPAMLGFPIDQRVQVVDTLTGKRLRTEEPTTSSRIVVVGGRVLVSTAAPKDGNCRFSLEARDPATGKVVWQKDGYDLRTSSGAGCEQRRDPAGADTVIAATRGDNREVFLSPRDGRELFVGAPGDTLVAADSQYGLIRGADKKTLQVINLTTGKTAWKQEIGEKADVAITRYAVLVTDAGAGTLKAYRPDNGGLRLDAKTTSDVLGVGPDGLIVSRGRNLGFLPFT</sequence>
<keyword evidence="1" id="KW-1133">Transmembrane helix</keyword>
<proteinExistence type="predicted"/>
<evidence type="ECO:0000259" key="2">
    <source>
        <dbReference type="Pfam" id="PF13360"/>
    </source>
</evidence>
<dbReference type="PANTHER" id="PTHR34512">
    <property type="entry name" value="CELL SURFACE PROTEIN"/>
    <property type="match status" value="1"/>
</dbReference>
<evidence type="ECO:0000313" key="4">
    <source>
        <dbReference type="Proteomes" id="UP001058003"/>
    </source>
</evidence>
<dbReference type="KEGG" id="daur:Daura_01495"/>
<name>A0A9Q9ILC2_9ACTN</name>
<evidence type="ECO:0000256" key="1">
    <source>
        <dbReference type="SAM" id="Phobius"/>
    </source>
</evidence>
<dbReference type="AlphaFoldDB" id="A0A9Q9ILC2"/>
<dbReference type="SUPFAM" id="SSF50998">
    <property type="entry name" value="Quinoprotein alcohol dehydrogenase-like"/>
    <property type="match status" value="1"/>
</dbReference>
<dbReference type="EMBL" id="CP073767">
    <property type="protein sequence ID" value="UWZ54990.1"/>
    <property type="molecule type" value="Genomic_DNA"/>
</dbReference>
<dbReference type="RefSeq" id="WP_162189875.1">
    <property type="nucleotide sequence ID" value="NZ_CP073767.1"/>
</dbReference>
<dbReference type="Proteomes" id="UP001058003">
    <property type="component" value="Chromosome"/>
</dbReference>
<feature type="transmembrane region" description="Helical" evidence="1">
    <location>
        <begin position="12"/>
        <end position="32"/>
    </location>
</feature>
<organism evidence="3 4">
    <name type="scientific">Dactylosporangium aurantiacum</name>
    <dbReference type="NCBI Taxonomy" id="35754"/>
    <lineage>
        <taxon>Bacteria</taxon>
        <taxon>Bacillati</taxon>
        <taxon>Actinomycetota</taxon>
        <taxon>Actinomycetes</taxon>
        <taxon>Micromonosporales</taxon>
        <taxon>Micromonosporaceae</taxon>
        <taxon>Dactylosporangium</taxon>
    </lineage>
</organism>
<accession>A0A9Q9ILC2</accession>
<keyword evidence="1" id="KW-0812">Transmembrane</keyword>
<reference evidence="3" key="1">
    <citation type="submission" date="2021-04" db="EMBL/GenBank/DDBJ databases">
        <title>Dactylosporangium aurantiacum NRRL B-8018 full assembly.</title>
        <authorList>
            <person name="Hartkoorn R.C."/>
            <person name="Beaudoing E."/>
            <person name="Hot D."/>
        </authorList>
    </citation>
    <scope>NUCLEOTIDE SEQUENCE</scope>
    <source>
        <strain evidence="3">NRRL B-8018</strain>
    </source>
</reference>
<evidence type="ECO:0000313" key="3">
    <source>
        <dbReference type="EMBL" id="UWZ54990.1"/>
    </source>
</evidence>
<dbReference type="InterPro" id="IPR011047">
    <property type="entry name" value="Quinoprotein_ADH-like_sf"/>
</dbReference>
<keyword evidence="1" id="KW-0472">Membrane</keyword>
<dbReference type="Pfam" id="PF13360">
    <property type="entry name" value="PQQ_2"/>
    <property type="match status" value="2"/>
</dbReference>